<dbReference type="AlphaFoldDB" id="A0A857CD04"/>
<reference evidence="2 3" key="1">
    <citation type="submission" date="2019-12" db="EMBL/GenBank/DDBJ databases">
        <title>The genome of Stappia indica PHM037.</title>
        <authorList>
            <person name="Kacar D."/>
            <person name="Galan B."/>
            <person name="Canedo L."/>
            <person name="Rodriguez P."/>
            <person name="de la Calle F."/>
            <person name="Garcia J.L."/>
        </authorList>
    </citation>
    <scope>NUCLEOTIDE SEQUENCE [LARGE SCALE GENOMIC DNA]</scope>
    <source>
        <strain evidence="2 3">PHM037</strain>
    </source>
</reference>
<accession>A0A857CD04</accession>
<dbReference type="EMBL" id="CP046908">
    <property type="protein sequence ID" value="QGZ36769.1"/>
    <property type="molecule type" value="Genomic_DNA"/>
</dbReference>
<feature type="chain" id="PRO_5032500342" evidence="1">
    <location>
        <begin position="24"/>
        <end position="123"/>
    </location>
</feature>
<evidence type="ECO:0000256" key="1">
    <source>
        <dbReference type="SAM" id="SignalP"/>
    </source>
</evidence>
<dbReference type="RefSeq" id="WP_158195590.1">
    <property type="nucleotide sequence ID" value="NZ_CP046908.1"/>
</dbReference>
<gene>
    <name evidence="2" type="ORF">GH266_21095</name>
</gene>
<evidence type="ECO:0000313" key="3">
    <source>
        <dbReference type="Proteomes" id="UP000435648"/>
    </source>
</evidence>
<keyword evidence="1" id="KW-0732">Signal</keyword>
<sequence>MKNLVLTAALSLAMLTVAPVVFAPVSTEASARLECVARSHAARGPSRRDKLRAQNGAINAWEREARRRYGIRFNDFGYAINKNSNGCKSNGREYVCVVSAVACAKGRTRPRPSRPSISGTQTQ</sequence>
<evidence type="ECO:0000313" key="2">
    <source>
        <dbReference type="EMBL" id="QGZ36769.1"/>
    </source>
</evidence>
<name>A0A857CD04_9HYPH</name>
<protein>
    <submittedName>
        <fullName evidence="2">Uncharacterized protein</fullName>
    </submittedName>
</protein>
<proteinExistence type="predicted"/>
<dbReference type="KEGG" id="siw:GH266_21095"/>
<dbReference type="Proteomes" id="UP000435648">
    <property type="component" value="Chromosome"/>
</dbReference>
<organism evidence="2 3">
    <name type="scientific">Stappia indica</name>
    <dbReference type="NCBI Taxonomy" id="538381"/>
    <lineage>
        <taxon>Bacteria</taxon>
        <taxon>Pseudomonadati</taxon>
        <taxon>Pseudomonadota</taxon>
        <taxon>Alphaproteobacteria</taxon>
        <taxon>Hyphomicrobiales</taxon>
        <taxon>Stappiaceae</taxon>
        <taxon>Stappia</taxon>
    </lineage>
</organism>
<feature type="signal peptide" evidence="1">
    <location>
        <begin position="1"/>
        <end position="23"/>
    </location>
</feature>